<dbReference type="EMBL" id="OJIN01000019">
    <property type="protein sequence ID" value="SPD72004.1"/>
    <property type="molecule type" value="Genomic_DNA"/>
</dbReference>
<name>A0A445MR89_9BACT</name>
<reference evidence="1" key="1">
    <citation type="submission" date="2018-01" db="EMBL/GenBank/DDBJ databases">
        <authorList>
            <person name="Regsiter A."/>
            <person name="William W."/>
        </authorList>
    </citation>
    <scope>NUCLEOTIDE SEQUENCE</scope>
    <source>
        <strain evidence="1">TRIP AH-1</strain>
    </source>
</reference>
<protein>
    <submittedName>
        <fullName evidence="1">Uncharacterized protein</fullName>
    </submittedName>
</protein>
<sequence length="52" mass="5865">MIKSVGYSVGYKNSGLFSQYEGRGKNASSEKIQNRVFGCLLYPGKRSDWFIP</sequence>
<evidence type="ECO:0000313" key="1">
    <source>
        <dbReference type="EMBL" id="SPD72004.1"/>
    </source>
</evidence>
<accession>A0A445MR89</accession>
<proteinExistence type="predicted"/>
<gene>
    <name evidence="1" type="ORF">PITCH_A1150039</name>
</gene>
<dbReference type="AlphaFoldDB" id="A0A445MR89"/>
<organism evidence="1">
    <name type="scientific">uncultured Desulfobacterium sp</name>
    <dbReference type="NCBI Taxonomy" id="201089"/>
    <lineage>
        <taxon>Bacteria</taxon>
        <taxon>Pseudomonadati</taxon>
        <taxon>Thermodesulfobacteriota</taxon>
        <taxon>Desulfobacteria</taxon>
        <taxon>Desulfobacterales</taxon>
        <taxon>Desulfobacteriaceae</taxon>
        <taxon>Desulfobacterium</taxon>
        <taxon>environmental samples</taxon>
    </lineage>
</organism>